<comment type="caution">
    <text evidence="3">The sequence shown here is derived from an EMBL/GenBank/DDBJ whole genome shotgun (WGS) entry which is preliminary data.</text>
</comment>
<accession>A0A498ILV6</accession>
<evidence type="ECO:0000313" key="3">
    <source>
        <dbReference type="EMBL" id="RXH84199.1"/>
    </source>
</evidence>
<dbReference type="STRING" id="3750.A0A498ILV6"/>
<dbReference type="GO" id="GO:0000785">
    <property type="term" value="C:chromatin"/>
    <property type="evidence" value="ECO:0007669"/>
    <property type="project" value="TreeGrafter"/>
</dbReference>
<dbReference type="Proteomes" id="UP000290289">
    <property type="component" value="Chromosome 11"/>
</dbReference>
<gene>
    <name evidence="3" type="ORF">DVH24_027098</name>
</gene>
<reference evidence="3 4" key="1">
    <citation type="submission" date="2018-10" db="EMBL/GenBank/DDBJ databases">
        <title>A high-quality apple genome assembly.</title>
        <authorList>
            <person name="Hu J."/>
        </authorList>
    </citation>
    <scope>NUCLEOTIDE SEQUENCE [LARGE SCALE GENOMIC DNA]</scope>
    <source>
        <strain evidence="4">cv. HFTH1</strain>
        <tissue evidence="3">Young leaf</tissue>
    </source>
</reference>
<feature type="transmembrane region" description="Helical" evidence="1">
    <location>
        <begin position="18"/>
        <end position="46"/>
    </location>
</feature>
<dbReference type="EMBL" id="RDQH01000337">
    <property type="protein sequence ID" value="RXH84199.1"/>
    <property type="molecule type" value="Genomic_DNA"/>
</dbReference>
<dbReference type="Pfam" id="PF21581">
    <property type="entry name" value="SCD"/>
    <property type="match status" value="1"/>
</dbReference>
<keyword evidence="1" id="KW-1133">Transmembrane helix</keyword>
<proteinExistence type="predicted"/>
<dbReference type="GO" id="GO:0007062">
    <property type="term" value="P:sister chromatid cohesion"/>
    <property type="evidence" value="ECO:0007669"/>
    <property type="project" value="TreeGrafter"/>
</dbReference>
<dbReference type="Gene3D" id="3.60.20.10">
    <property type="entry name" value="Glutamine Phosphoribosylpyrophosphate, subunit 1, domain 1"/>
    <property type="match status" value="1"/>
</dbReference>
<dbReference type="GO" id="GO:0051603">
    <property type="term" value="P:proteolysis involved in protein catabolic process"/>
    <property type="evidence" value="ECO:0007669"/>
    <property type="project" value="InterPro"/>
</dbReference>
<keyword evidence="1" id="KW-0812">Transmembrane</keyword>
<dbReference type="InterPro" id="IPR039662">
    <property type="entry name" value="Cohesin_Scc3/SA"/>
</dbReference>
<dbReference type="GO" id="GO:0003682">
    <property type="term" value="F:chromatin binding"/>
    <property type="evidence" value="ECO:0007669"/>
    <property type="project" value="TreeGrafter"/>
</dbReference>
<dbReference type="InterPro" id="IPR029055">
    <property type="entry name" value="Ntn_hydrolases_N"/>
</dbReference>
<name>A0A498ILV6_MALDO</name>
<dbReference type="Pfam" id="PF00227">
    <property type="entry name" value="Proteasome"/>
    <property type="match status" value="1"/>
</dbReference>
<evidence type="ECO:0000313" key="4">
    <source>
        <dbReference type="Proteomes" id="UP000290289"/>
    </source>
</evidence>
<keyword evidence="1" id="KW-0472">Membrane</keyword>
<evidence type="ECO:0000259" key="2">
    <source>
        <dbReference type="Pfam" id="PF21581"/>
    </source>
</evidence>
<dbReference type="SUPFAM" id="SSF56235">
    <property type="entry name" value="N-terminal nucleophile aminohydrolases (Ntn hydrolases)"/>
    <property type="match status" value="1"/>
</dbReference>
<feature type="domain" description="SCD" evidence="2">
    <location>
        <begin position="12"/>
        <end position="55"/>
    </location>
</feature>
<dbReference type="InterPro" id="IPR020839">
    <property type="entry name" value="SCD"/>
</dbReference>
<dbReference type="GO" id="GO:0005839">
    <property type="term" value="C:proteasome core complex"/>
    <property type="evidence" value="ECO:0007669"/>
    <property type="project" value="InterPro"/>
</dbReference>
<sequence length="437" mass="48545">MHHCRLHYYYYRDIYPDIWISCIELLGPWILSYPSLVLQGVYFMYLGLTLNDNVSSRFLIRLTLFSFILVLDKPHLFPSFSASKSAGVRKASVHALKNLYEVDDIAPNLGRFTRRFSSQKIGLAGDFDISVAISAIGLVKQLLRHQLLPPKIRHVIGALEYEHLIAQVFNSSQSGAKGFSSHDHGTINIAYRWENFICVGVDSKLTDALTGHVTDRTCNKFYRLSWNIYITMAGYRMDWEEMLKWMTSVFLTIPEESHTVELAANLAYHFVSPYVTVSSLVLGWDFTSPHPQMFRVISRTSLTSDSAMAVGSGEERINLRYLTDYNYGELAHAFRNTMSLLNQACLLDPFCGGVVIAASPPPSSPFVSSAVGCGGDEKSRHNPCTNFSNQAEGLEGGELAVPPTEASPDHLLLASTLYSASLGAFDSPPPAEHTALA</sequence>
<organism evidence="3 4">
    <name type="scientific">Malus domestica</name>
    <name type="common">Apple</name>
    <name type="synonym">Pyrus malus</name>
    <dbReference type="NCBI Taxonomy" id="3750"/>
    <lineage>
        <taxon>Eukaryota</taxon>
        <taxon>Viridiplantae</taxon>
        <taxon>Streptophyta</taxon>
        <taxon>Embryophyta</taxon>
        <taxon>Tracheophyta</taxon>
        <taxon>Spermatophyta</taxon>
        <taxon>Magnoliopsida</taxon>
        <taxon>eudicotyledons</taxon>
        <taxon>Gunneridae</taxon>
        <taxon>Pentapetalae</taxon>
        <taxon>rosids</taxon>
        <taxon>fabids</taxon>
        <taxon>Rosales</taxon>
        <taxon>Rosaceae</taxon>
        <taxon>Amygdaloideae</taxon>
        <taxon>Maleae</taxon>
        <taxon>Malus</taxon>
    </lineage>
</organism>
<dbReference type="AlphaFoldDB" id="A0A498ILV6"/>
<dbReference type="PANTHER" id="PTHR11199">
    <property type="entry name" value="STROMAL ANTIGEN"/>
    <property type="match status" value="1"/>
</dbReference>
<protein>
    <recommendedName>
        <fullName evidence="2">SCD domain-containing protein</fullName>
    </recommendedName>
</protein>
<keyword evidence="4" id="KW-1185">Reference proteome</keyword>
<dbReference type="GO" id="GO:0005634">
    <property type="term" value="C:nucleus"/>
    <property type="evidence" value="ECO:0007669"/>
    <property type="project" value="TreeGrafter"/>
</dbReference>
<dbReference type="InterPro" id="IPR001353">
    <property type="entry name" value="Proteasome_sua/b"/>
</dbReference>
<dbReference type="PANTHER" id="PTHR11199:SF0">
    <property type="entry name" value="LD34181P-RELATED"/>
    <property type="match status" value="1"/>
</dbReference>
<dbReference type="GO" id="GO:0008278">
    <property type="term" value="C:cohesin complex"/>
    <property type="evidence" value="ECO:0007669"/>
    <property type="project" value="TreeGrafter"/>
</dbReference>
<evidence type="ECO:0000256" key="1">
    <source>
        <dbReference type="SAM" id="Phobius"/>
    </source>
</evidence>